<sequence length="154" mass="17215">MNVTWAATSPTTGRFDALERTTDVADLARRVGELRLRGNGYLEVRAVDDFPVLTLGFHEGVAVVHLFRDAETVCLLAEATGRTDSAMLPVMDDWTEFRAPFVHDLDHAWELVQQFSDGIDVARLGSWSALQPVGRNDEGPHVRIVVRVGPFDWR</sequence>
<accession>A0A401V1Z0</accession>
<evidence type="ECO:0000313" key="1">
    <source>
        <dbReference type="EMBL" id="GCD20938.1"/>
    </source>
</evidence>
<dbReference type="AlphaFoldDB" id="A0A401V1Z0"/>
<protein>
    <submittedName>
        <fullName evidence="1">Uncharacterized protein</fullName>
    </submittedName>
</protein>
<dbReference type="EMBL" id="BHYL01000211">
    <property type="protein sequence ID" value="GCD20938.1"/>
    <property type="molecule type" value="Genomic_DNA"/>
</dbReference>
<reference evidence="1 2" key="1">
    <citation type="submission" date="2018-11" db="EMBL/GenBank/DDBJ databases">
        <title>Draft genome sequence of Cellulomonas takizawaensis strain TKZ-21.</title>
        <authorList>
            <person name="Yamamura H."/>
            <person name="Hayashi T."/>
            <person name="Hamada M."/>
            <person name="Serisawa Y."/>
            <person name="Matsuyama K."/>
            <person name="Nakagawa Y."/>
            <person name="Otoguro M."/>
            <person name="Yanagida F."/>
            <person name="Hayakawa M."/>
        </authorList>
    </citation>
    <scope>NUCLEOTIDE SEQUENCE [LARGE SCALE GENOMIC DNA]</scope>
    <source>
        <strain evidence="1 2">TKZ-21</strain>
    </source>
</reference>
<name>A0A401V1Z0_9CELL</name>
<dbReference type="RefSeq" id="WP_200829748.1">
    <property type="nucleotide sequence ID" value="NZ_BHYL01000211.1"/>
</dbReference>
<evidence type="ECO:0000313" key="2">
    <source>
        <dbReference type="Proteomes" id="UP000288246"/>
    </source>
</evidence>
<gene>
    <name evidence="1" type="ORF">CTKZ_25000</name>
</gene>
<proteinExistence type="predicted"/>
<organism evidence="1 2">
    <name type="scientific">Cellulomonas algicola</name>
    <dbReference type="NCBI Taxonomy" id="2071633"/>
    <lineage>
        <taxon>Bacteria</taxon>
        <taxon>Bacillati</taxon>
        <taxon>Actinomycetota</taxon>
        <taxon>Actinomycetes</taxon>
        <taxon>Micrococcales</taxon>
        <taxon>Cellulomonadaceae</taxon>
        <taxon>Cellulomonas</taxon>
    </lineage>
</organism>
<comment type="caution">
    <text evidence="1">The sequence shown here is derived from an EMBL/GenBank/DDBJ whole genome shotgun (WGS) entry which is preliminary data.</text>
</comment>
<dbReference type="Proteomes" id="UP000288246">
    <property type="component" value="Unassembled WGS sequence"/>
</dbReference>
<keyword evidence="2" id="KW-1185">Reference proteome</keyword>